<comment type="caution">
    <text evidence="1">The sequence shown here is derived from an EMBL/GenBank/DDBJ whole genome shotgun (WGS) entry which is preliminary data.</text>
</comment>
<dbReference type="EMBL" id="SJJZ01000003">
    <property type="protein sequence ID" value="TCC06316.1"/>
    <property type="molecule type" value="Genomic_DNA"/>
</dbReference>
<sequence>MTTFAGEDTIGLATLKRLADTWPRRAAVRRDLAIEGEANEYDATLPDYPAQLMPFAEHPDFLAASPEQRARVVSGMWLGYNQRVIATESLIANPAFELVMRGVFPGSEDRVIQQTVQQSLVDESFHTYMHMMAVNRTCDLRGIDERPKLPTLITYRRLQAVLAEMTEQWQRDVAVLVWGAVAETCINALLGLIARDPVVQPMHSLITKLHLRDESAHGSVIVEVVKILYARMNQAQRDVLARCLPPALESFGVQDPVALRVELQNAGIAKAADIVADIGRAGSGTKLVRDYSGTQRLVSELGLTGQIEFDFPDRPDWALTPPLDGLEER</sequence>
<gene>
    <name evidence="1" type="ORF">E0H45_30805</name>
</gene>
<dbReference type="InterPro" id="IPR012348">
    <property type="entry name" value="RNR-like"/>
</dbReference>
<dbReference type="OrthoDB" id="581579at2"/>
<name>A0A4V2LZ04_9ACTN</name>
<evidence type="ECO:0000313" key="1">
    <source>
        <dbReference type="EMBL" id="TCC06316.1"/>
    </source>
</evidence>
<dbReference type="RefSeq" id="WP_131343678.1">
    <property type="nucleotide sequence ID" value="NZ_SJJZ01000003.1"/>
</dbReference>
<dbReference type="GO" id="GO:0016491">
    <property type="term" value="F:oxidoreductase activity"/>
    <property type="evidence" value="ECO:0007669"/>
    <property type="project" value="InterPro"/>
</dbReference>
<dbReference type="Pfam" id="PF11583">
    <property type="entry name" value="AurF"/>
    <property type="match status" value="1"/>
</dbReference>
<reference evidence="1 2" key="1">
    <citation type="submission" date="2019-02" db="EMBL/GenBank/DDBJ databases">
        <title>Kribbella capetownensis sp. nov. and Kribbella speibonae sp. nov., isolated from soil.</title>
        <authorList>
            <person name="Curtis S.M."/>
            <person name="Norton I."/>
            <person name="Everest G.J."/>
            <person name="Meyers P.R."/>
        </authorList>
    </citation>
    <scope>NUCLEOTIDE SEQUENCE [LARGE SCALE GENOMIC DNA]</scope>
    <source>
        <strain evidence="1 2">KCTC 29219</strain>
    </source>
</reference>
<dbReference type="InterPro" id="IPR025859">
    <property type="entry name" value="AurF/CmlI"/>
</dbReference>
<accession>A0A4V2LZ04</accession>
<dbReference type="Proteomes" id="UP000292346">
    <property type="component" value="Unassembled WGS sequence"/>
</dbReference>
<proteinExistence type="predicted"/>
<evidence type="ECO:0008006" key="3">
    <source>
        <dbReference type="Google" id="ProtNLM"/>
    </source>
</evidence>
<protein>
    <recommendedName>
        <fullName evidence="3">Para-aminobenzoate N-oxygenase AurF</fullName>
    </recommendedName>
</protein>
<keyword evidence="2" id="KW-1185">Reference proteome</keyword>
<dbReference type="AlphaFoldDB" id="A0A4V2LZ04"/>
<organism evidence="1 2">
    <name type="scientific">Kribbella soli</name>
    <dbReference type="NCBI Taxonomy" id="1124743"/>
    <lineage>
        <taxon>Bacteria</taxon>
        <taxon>Bacillati</taxon>
        <taxon>Actinomycetota</taxon>
        <taxon>Actinomycetes</taxon>
        <taxon>Propionibacteriales</taxon>
        <taxon>Kribbellaceae</taxon>
        <taxon>Kribbella</taxon>
    </lineage>
</organism>
<evidence type="ECO:0000313" key="2">
    <source>
        <dbReference type="Proteomes" id="UP000292346"/>
    </source>
</evidence>
<dbReference type="Gene3D" id="1.10.620.20">
    <property type="entry name" value="Ribonucleotide Reductase, subunit A"/>
    <property type="match status" value="1"/>
</dbReference>